<feature type="compositionally biased region" description="Basic and acidic residues" evidence="1">
    <location>
        <begin position="36"/>
        <end position="46"/>
    </location>
</feature>
<sequence>MRPGRRGRSSGRRRRPGPAAGAEPPRAPSRPFGDQPRARPDPHIEQGDPQVHNTPGVVKAVTAQTFSEHVLQAERPVLIQFWATWCRPCLMVTP</sequence>
<dbReference type="Pfam" id="PF00085">
    <property type="entry name" value="Thioredoxin"/>
    <property type="match status" value="1"/>
</dbReference>
<gene>
    <name evidence="3" type="ORF">J7S33_04070</name>
</gene>
<organism evidence="3 4">
    <name type="scientific">Saccharothrix algeriensis</name>
    <dbReference type="NCBI Taxonomy" id="173560"/>
    <lineage>
        <taxon>Bacteria</taxon>
        <taxon>Bacillati</taxon>
        <taxon>Actinomycetota</taxon>
        <taxon>Actinomycetes</taxon>
        <taxon>Pseudonocardiales</taxon>
        <taxon>Pseudonocardiaceae</taxon>
        <taxon>Saccharothrix</taxon>
    </lineage>
</organism>
<reference evidence="3" key="1">
    <citation type="submission" date="2021-04" db="EMBL/GenBank/DDBJ databases">
        <title>Saccharothrix algeriensis WGS.</title>
        <authorList>
            <person name="Stuskova K."/>
            <person name="Hakalova E."/>
            <person name="Tebbal A.B."/>
            <person name="Eichmeier A."/>
        </authorList>
    </citation>
    <scope>NUCLEOTIDE SEQUENCE</scope>
    <source>
        <strain evidence="3">NRRL B-24137</strain>
    </source>
</reference>
<feature type="non-terminal residue" evidence="3">
    <location>
        <position position="94"/>
    </location>
</feature>
<accession>A0A8T8I565</accession>
<dbReference type="AlphaFoldDB" id="A0A8T8I565"/>
<dbReference type="Gene3D" id="3.40.30.10">
    <property type="entry name" value="Glutaredoxin"/>
    <property type="match status" value="1"/>
</dbReference>
<protein>
    <recommendedName>
        <fullName evidence="2">Thioredoxin domain-containing protein</fullName>
    </recommendedName>
</protein>
<evidence type="ECO:0000256" key="1">
    <source>
        <dbReference type="SAM" id="MobiDB-lite"/>
    </source>
</evidence>
<dbReference type="SUPFAM" id="SSF52833">
    <property type="entry name" value="Thioredoxin-like"/>
    <property type="match status" value="1"/>
</dbReference>
<feature type="region of interest" description="Disordered" evidence="1">
    <location>
        <begin position="1"/>
        <end position="54"/>
    </location>
</feature>
<evidence type="ECO:0000313" key="3">
    <source>
        <dbReference type="EMBL" id="QTR05962.1"/>
    </source>
</evidence>
<dbReference type="InterPro" id="IPR036249">
    <property type="entry name" value="Thioredoxin-like_sf"/>
</dbReference>
<feature type="compositionally biased region" description="Basic residues" evidence="1">
    <location>
        <begin position="1"/>
        <end position="16"/>
    </location>
</feature>
<evidence type="ECO:0000313" key="4">
    <source>
        <dbReference type="Proteomes" id="UP000671828"/>
    </source>
</evidence>
<proteinExistence type="predicted"/>
<dbReference type="Proteomes" id="UP000671828">
    <property type="component" value="Chromosome"/>
</dbReference>
<feature type="domain" description="Thioredoxin" evidence="2">
    <location>
        <begin position="58"/>
        <end position="94"/>
    </location>
</feature>
<dbReference type="CDD" id="cd02947">
    <property type="entry name" value="TRX_family"/>
    <property type="match status" value="1"/>
</dbReference>
<dbReference type="InterPro" id="IPR013766">
    <property type="entry name" value="Thioredoxin_domain"/>
</dbReference>
<name>A0A8T8I565_9PSEU</name>
<evidence type="ECO:0000259" key="2">
    <source>
        <dbReference type="Pfam" id="PF00085"/>
    </source>
</evidence>
<dbReference type="EMBL" id="CP072788">
    <property type="protein sequence ID" value="QTR05962.1"/>
    <property type="molecule type" value="Genomic_DNA"/>
</dbReference>